<dbReference type="OrthoDB" id="5590282at2759"/>
<name>A0A7J7N3L4_9MAGN</name>
<accession>A0A7J7N3L4</accession>
<organism evidence="1 2">
    <name type="scientific">Kingdonia uniflora</name>
    <dbReference type="NCBI Taxonomy" id="39325"/>
    <lineage>
        <taxon>Eukaryota</taxon>
        <taxon>Viridiplantae</taxon>
        <taxon>Streptophyta</taxon>
        <taxon>Embryophyta</taxon>
        <taxon>Tracheophyta</taxon>
        <taxon>Spermatophyta</taxon>
        <taxon>Magnoliopsida</taxon>
        <taxon>Ranunculales</taxon>
        <taxon>Circaeasteraceae</taxon>
        <taxon>Kingdonia</taxon>
    </lineage>
</organism>
<reference evidence="1 2" key="1">
    <citation type="journal article" date="2020" name="IScience">
        <title>Genome Sequencing of the Endangered Kingdonia uniflora (Circaeasteraceae, Ranunculales) Reveals Potential Mechanisms of Evolutionary Specialization.</title>
        <authorList>
            <person name="Sun Y."/>
            <person name="Deng T."/>
            <person name="Zhang A."/>
            <person name="Moore M.J."/>
            <person name="Landis J.B."/>
            <person name="Lin N."/>
            <person name="Zhang H."/>
            <person name="Zhang X."/>
            <person name="Huang J."/>
            <person name="Zhang X."/>
            <person name="Sun H."/>
            <person name="Wang H."/>
        </authorList>
    </citation>
    <scope>NUCLEOTIDE SEQUENCE [LARGE SCALE GENOMIC DNA]</scope>
    <source>
        <strain evidence="1">TB1705</strain>
        <tissue evidence="1">Leaf</tissue>
    </source>
</reference>
<dbReference type="EMBL" id="JACGCM010001110">
    <property type="protein sequence ID" value="KAF6161707.1"/>
    <property type="molecule type" value="Genomic_DNA"/>
</dbReference>
<dbReference type="AlphaFoldDB" id="A0A7J7N3L4"/>
<dbReference type="Proteomes" id="UP000541444">
    <property type="component" value="Unassembled WGS sequence"/>
</dbReference>
<keyword evidence="2" id="KW-1185">Reference proteome</keyword>
<gene>
    <name evidence="1" type="ORF">GIB67_029151</name>
</gene>
<evidence type="ECO:0000313" key="2">
    <source>
        <dbReference type="Proteomes" id="UP000541444"/>
    </source>
</evidence>
<comment type="caution">
    <text evidence="1">The sequence shown here is derived from an EMBL/GenBank/DDBJ whole genome shotgun (WGS) entry which is preliminary data.</text>
</comment>
<proteinExistence type="predicted"/>
<sequence length="118" mass="13245">MNRQFVHVAQGSNEVPSLLLECLANYAAELSPLYYNCYPQTVDMLLHKNLSQCNNKYSAISNFGEMFLAGPVEVVMEGLVKESRIEEAKKLSKSNSDASSCLEIPFDSEFDMIQSRIN</sequence>
<protein>
    <submittedName>
        <fullName evidence="1">Uncharacterized protein</fullName>
    </submittedName>
</protein>
<evidence type="ECO:0000313" key="1">
    <source>
        <dbReference type="EMBL" id="KAF6161707.1"/>
    </source>
</evidence>